<name>A0A9Q6LIK1_PISSA</name>
<evidence type="ECO:0000313" key="1">
    <source>
        <dbReference type="EMBL" id="QGO04758.1"/>
    </source>
</evidence>
<keyword evidence="2" id="KW-1185">Reference proteome</keyword>
<reference evidence="1 2" key="1">
    <citation type="submission" date="2019-04" db="EMBL/GenBank/DDBJ databases">
        <title>Complete genome sequencing of Piscirickettsia salmonis strain Psal-009.</title>
        <authorList>
            <person name="Schober I."/>
            <person name="Bunk B."/>
            <person name="Sproer C."/>
            <person name="Carril G.P."/>
            <person name="Riedel T."/>
            <person name="Flores-Herrera P.A."/>
            <person name="Nourdin-Galindo G."/>
            <person name="Marshall S.H."/>
            <person name="Overmann J."/>
        </authorList>
    </citation>
    <scope>NUCLEOTIDE SEQUENCE [LARGE SCALE GENOMIC DNA]</scope>
    <source>
        <strain evidence="1 2">Psal-009</strain>
    </source>
</reference>
<gene>
    <name evidence="1" type="ORF">Psal009_00630</name>
</gene>
<dbReference type="EMBL" id="CP038908">
    <property type="protein sequence ID" value="QGO04758.1"/>
    <property type="molecule type" value="Genomic_DNA"/>
</dbReference>
<dbReference type="AlphaFoldDB" id="A0A9Q6LIK1"/>
<proteinExistence type="predicted"/>
<evidence type="ECO:0000313" key="2">
    <source>
        <dbReference type="Proteomes" id="UP000422232"/>
    </source>
</evidence>
<organism evidence="1 2">
    <name type="scientific">Piscirickettsia salmonis</name>
    <dbReference type="NCBI Taxonomy" id="1238"/>
    <lineage>
        <taxon>Bacteria</taxon>
        <taxon>Pseudomonadati</taxon>
        <taxon>Pseudomonadota</taxon>
        <taxon>Gammaproteobacteria</taxon>
        <taxon>Thiotrichales</taxon>
        <taxon>Piscirickettsiaceae</taxon>
        <taxon>Piscirickettsia</taxon>
    </lineage>
</organism>
<protein>
    <submittedName>
        <fullName evidence="1">Uncharacterized protein</fullName>
    </submittedName>
</protein>
<accession>A0A9Q6LIK1</accession>
<sequence length="160" mass="17821">MVECADSRHATLCDADSRGFIVVAFCSAILHHWMCKIPTEVATLTSNQAYDKPYDLFLTKAAKVFIKYLFIAEHSMANMLPSIQVNQNLAQVKISYSAHETILAMRKCSSLINLHTTERLKGPLVAAHDNVQKYQKKGIYPYNQTNYQALAASHGVLSTG</sequence>
<dbReference type="Proteomes" id="UP000422232">
    <property type="component" value="Chromosome"/>
</dbReference>